<evidence type="ECO:0000259" key="3">
    <source>
        <dbReference type="SMART" id="SM00451"/>
    </source>
</evidence>
<evidence type="ECO:0000313" key="5">
    <source>
        <dbReference type="Proteomes" id="UP001314169"/>
    </source>
</evidence>
<dbReference type="PANTHER" id="PTHR31434">
    <property type="entry name" value="S PHASE CYCLIN A-ASSOCIATED PROTEIN IN THE ENDOPLASMIC RETICULUM"/>
    <property type="match status" value="1"/>
</dbReference>
<accession>A0ABN9ZVT4</accession>
<organism evidence="4 5">
    <name type="scientific">Pipistrellus nathusii</name>
    <name type="common">Nathusius' pipistrelle</name>
    <dbReference type="NCBI Taxonomy" id="59473"/>
    <lineage>
        <taxon>Eukaryota</taxon>
        <taxon>Metazoa</taxon>
        <taxon>Chordata</taxon>
        <taxon>Craniata</taxon>
        <taxon>Vertebrata</taxon>
        <taxon>Euteleostomi</taxon>
        <taxon>Mammalia</taxon>
        <taxon>Eutheria</taxon>
        <taxon>Laurasiatheria</taxon>
        <taxon>Chiroptera</taxon>
        <taxon>Yangochiroptera</taxon>
        <taxon>Vespertilionidae</taxon>
        <taxon>Pipistrellus</taxon>
    </lineage>
</organism>
<name>A0ABN9ZVT4_PIPNA</name>
<feature type="region of interest" description="Disordered" evidence="2">
    <location>
        <begin position="761"/>
        <end position="781"/>
    </location>
</feature>
<dbReference type="SUPFAM" id="SSF57667">
    <property type="entry name" value="beta-beta-alpha zinc fingers"/>
    <property type="match status" value="1"/>
</dbReference>
<dbReference type="Pfam" id="PF16501">
    <property type="entry name" value="SCAPER_N"/>
    <property type="match status" value="1"/>
</dbReference>
<protein>
    <recommendedName>
        <fullName evidence="3">U1-type domain-containing protein</fullName>
    </recommendedName>
</protein>
<feature type="region of interest" description="Disordered" evidence="2">
    <location>
        <begin position="35"/>
        <end position="65"/>
    </location>
</feature>
<feature type="compositionally biased region" description="Basic and acidic residues" evidence="2">
    <location>
        <begin position="323"/>
        <end position="337"/>
    </location>
</feature>
<proteinExistence type="predicted"/>
<dbReference type="EMBL" id="OY882878">
    <property type="protein sequence ID" value="CAK6442354.1"/>
    <property type="molecule type" value="Genomic_DNA"/>
</dbReference>
<feature type="coiled-coil region" evidence="1">
    <location>
        <begin position="394"/>
        <end position="466"/>
    </location>
</feature>
<dbReference type="PANTHER" id="PTHR31434:SF2">
    <property type="entry name" value="S PHASE CYCLIN A-ASSOCIATED PROTEIN IN THE ENDOPLASMIC RETICULUM"/>
    <property type="match status" value="1"/>
</dbReference>
<evidence type="ECO:0000256" key="1">
    <source>
        <dbReference type="SAM" id="Coils"/>
    </source>
</evidence>
<dbReference type="InterPro" id="IPR003604">
    <property type="entry name" value="Matrin/U1-like-C_Znf_C2H2"/>
</dbReference>
<dbReference type="Proteomes" id="UP001314169">
    <property type="component" value="Chromosome 21"/>
</dbReference>
<feature type="coiled-coil region" evidence="1">
    <location>
        <begin position="539"/>
        <end position="591"/>
    </location>
</feature>
<feature type="compositionally biased region" description="Basic residues" evidence="2">
    <location>
        <begin position="866"/>
        <end position="878"/>
    </location>
</feature>
<feature type="domain" description="U1-type" evidence="3">
    <location>
        <begin position="788"/>
        <end position="822"/>
    </location>
</feature>
<evidence type="ECO:0000256" key="2">
    <source>
        <dbReference type="SAM" id="MobiDB-lite"/>
    </source>
</evidence>
<feature type="region of interest" description="Disordered" evidence="2">
    <location>
        <begin position="229"/>
        <end position="372"/>
    </location>
</feature>
<feature type="region of interest" description="Disordered" evidence="2">
    <location>
        <begin position="854"/>
        <end position="878"/>
    </location>
</feature>
<dbReference type="Pfam" id="PF12874">
    <property type="entry name" value="zf-met"/>
    <property type="match status" value="1"/>
</dbReference>
<keyword evidence="1" id="KW-0175">Coiled coil</keyword>
<dbReference type="SMART" id="SM00451">
    <property type="entry name" value="ZnF_U1"/>
    <property type="match status" value="1"/>
</dbReference>
<dbReference type="InterPro" id="IPR036236">
    <property type="entry name" value="Znf_C2H2_sf"/>
</dbReference>
<feature type="compositionally biased region" description="Basic and acidic residues" evidence="2">
    <location>
        <begin position="290"/>
        <end position="313"/>
    </location>
</feature>
<keyword evidence="5" id="KW-1185">Reference proteome</keyword>
<feature type="region of interest" description="Disordered" evidence="2">
    <location>
        <begin position="700"/>
        <end position="721"/>
    </location>
</feature>
<sequence>MMASFQRSNSQDKVRRIVAEEGRTARNLIAWSVPVESKDDDGKPKFQTGGKPKRTIPGTHKTTKQNAAVDCKITSTHGDKHLDKSPTKTRHPRKIDLRARYWAFLFDNLRRAVDEIYVTCESDQSVVECKEVLMMLDNYVRDFKALIDWIQLQEKLEKTDAQSRPTSLAWEVKKMSPGRHMIPSPSTDRISVTSNARRSLNFGASPGTVAAPCVASAGVSWADKVKAHHSGPAAAPDGAPAQSCPPVAVQKTSCKNERKDAEGWETVQRGRAVRSRSTAVMPKVSTQALRSKDDSDKENVRLLPDESSQKGDVGDGPSNAIEARPKDSPHSCDHPLVERTQFTASTLDDSKNSGSSSLLPDSSMRNSEGPAVQEDAVCVSINQHDDSPALHTKEERLSTEKARLESEMDSSEISNSMAEVLAKKEELADRLEKANEEAIASAIAEEEQLTREIEAEENNDINIEADNDSDFSASMGGGNVFFCGLSMDWNDVLADYEARESWRQNTSWGDIVEEEPARPPGHGIHMHEKLSSPSRKRTIAESKKKHEEKQMKAQQLREKLREEKTLKLQKLLEREKEVRKWKEELLDQRRRMMEEKLLHAEFKREVQLQAIVKKAQEEEAKVNEIAFINTLEAQNKRHDVLSKLKEYEQRLNELQEERQRRQEEKQARDEAVQERKRALEAERQARVEELLMKRKEQEARIEQQRQEKEKAREDAARERARDREERLAALTAAQQEAMEELQKKIQLKHDESIRRHMEQMEQRKEKAAELSSGRHANTDYAPKLTPYERKKQCSLCNVLVSSEVHLFSHIKGRKHQQAVRESSSIQGRELSDEEVEHLSLKKYIIDIVVESTAPPEPLKDGEERQKNKKKAKKIKARMNSRAKEYEHLMETKKSGSDSPYKAKLQRLAKDLLKQLQVQDSGSWSNKVSALDRTLGEIARILEKENVADQIAFQAAGGLTALEHILQGVLPAANVNMVSRIPPKSLCNAINVYCLTCSNCPENCTDVLYSNKITFLMDLLTHQLSVYIPDENAATLGRNTNKQAFEGVTAGLLKVSSVVFGCLLASQPVGNSRPATPQTSAKDTENQLSQAFHSRVQDLISYVVSIGLIHKLGGCFLSVQGPVDENPRLASLLQHAASLLQGACTLCWAHTGRSQGIFDSNRQDLTGLTAALQATDLAGVLHMLYCILFHGAIADPGAASPKESYSQNTVQVAIQSLRFFNSFAALDLHAFQSVVGAEGLSLAFRHIASSLLGHCSHVSCESLLHEVIVCVGYFTVNHPDNQVIVQSGRHPTVLQKLCQLPFQYFSDPRLVRVLFPSLIAACYNNGHNKVILEQEMSCVLLASFLQDFAQNNSQADNQSPQPKGKCLGSQDYLELANRFPQQAWEEARQFFLKK</sequence>
<dbReference type="Gene3D" id="3.30.160.60">
    <property type="entry name" value="Classic Zinc Finger"/>
    <property type="match status" value="1"/>
</dbReference>
<feature type="region of interest" description="Disordered" evidence="2">
    <location>
        <begin position="516"/>
        <end position="536"/>
    </location>
</feature>
<feature type="compositionally biased region" description="Low complexity" evidence="2">
    <location>
        <begin position="352"/>
        <end position="363"/>
    </location>
</feature>
<feature type="compositionally biased region" description="Low complexity" evidence="2">
    <location>
        <begin position="231"/>
        <end position="241"/>
    </location>
</feature>
<dbReference type="InterPro" id="IPR013087">
    <property type="entry name" value="Znf_C2H2_type"/>
</dbReference>
<evidence type="ECO:0000313" key="4">
    <source>
        <dbReference type="EMBL" id="CAK6442354.1"/>
    </source>
</evidence>
<gene>
    <name evidence="4" type="ORF">MPIPNATIZW_LOCUS10660</name>
</gene>
<dbReference type="InterPro" id="IPR032446">
    <property type="entry name" value="SCAPER_N"/>
</dbReference>
<reference evidence="4" key="1">
    <citation type="submission" date="2023-12" db="EMBL/GenBank/DDBJ databases">
        <authorList>
            <person name="Brown T."/>
        </authorList>
    </citation>
    <scope>NUCLEOTIDE SEQUENCE</scope>
</reference>